<evidence type="ECO:0000313" key="7">
    <source>
        <dbReference type="EMBL" id="KMS99494.1"/>
    </source>
</evidence>
<evidence type="ECO:0000256" key="3">
    <source>
        <dbReference type="ARBA" id="ARBA00022821"/>
    </source>
</evidence>
<evidence type="ECO:0000259" key="6">
    <source>
        <dbReference type="Pfam" id="PF23598"/>
    </source>
</evidence>
<feature type="domain" description="Disease resistance N-terminal" evidence="4">
    <location>
        <begin position="6"/>
        <end position="88"/>
    </location>
</feature>
<gene>
    <name evidence="7" type="ORF">BVRB_1g023340</name>
</gene>
<dbReference type="AlphaFoldDB" id="A0A0J8BDR2"/>
<keyword evidence="1" id="KW-0677">Repeat</keyword>
<proteinExistence type="predicted"/>
<dbReference type="PANTHER" id="PTHR23155:SF955">
    <property type="entry name" value="AAA+ ATPASE DOMAIN-CONTAINING PROTEIN"/>
    <property type="match status" value="1"/>
</dbReference>
<dbReference type="Gene3D" id="1.10.10.10">
    <property type="entry name" value="Winged helix-like DNA-binding domain superfamily/Winged helix DNA-binding domain"/>
    <property type="match status" value="1"/>
</dbReference>
<dbReference type="SUPFAM" id="SSF52058">
    <property type="entry name" value="L domain-like"/>
    <property type="match status" value="1"/>
</dbReference>
<evidence type="ECO:0008006" key="9">
    <source>
        <dbReference type="Google" id="ProtNLM"/>
    </source>
</evidence>
<dbReference type="InterPro" id="IPR032675">
    <property type="entry name" value="LRR_dom_sf"/>
</dbReference>
<dbReference type="InterPro" id="IPR055414">
    <property type="entry name" value="LRR_R13L4/SHOC2-like"/>
</dbReference>
<dbReference type="OrthoDB" id="611536at2759"/>
<evidence type="ECO:0000256" key="1">
    <source>
        <dbReference type="ARBA" id="ARBA00022737"/>
    </source>
</evidence>
<dbReference type="CDD" id="cd14798">
    <property type="entry name" value="RX-CC_like"/>
    <property type="match status" value="1"/>
</dbReference>
<dbReference type="Gene3D" id="3.80.10.10">
    <property type="entry name" value="Ribonuclease Inhibitor"/>
    <property type="match status" value="1"/>
</dbReference>
<keyword evidence="2" id="KW-0547">Nucleotide-binding</keyword>
<dbReference type="SUPFAM" id="SSF52540">
    <property type="entry name" value="P-loop containing nucleoside triphosphate hydrolases"/>
    <property type="match status" value="1"/>
</dbReference>
<dbReference type="GO" id="GO:0098542">
    <property type="term" value="P:defense response to other organism"/>
    <property type="evidence" value="ECO:0007669"/>
    <property type="project" value="TreeGrafter"/>
</dbReference>
<reference evidence="7 8" key="1">
    <citation type="journal article" date="2014" name="Nature">
        <title>The genome of the recently domesticated crop plant sugar beet (Beta vulgaris).</title>
        <authorList>
            <person name="Dohm J.C."/>
            <person name="Minoche A.E."/>
            <person name="Holtgrawe D."/>
            <person name="Capella-Gutierrez S."/>
            <person name="Zakrzewski F."/>
            <person name="Tafer H."/>
            <person name="Rupp O."/>
            <person name="Sorensen T.R."/>
            <person name="Stracke R."/>
            <person name="Reinhardt R."/>
            <person name="Goesmann A."/>
            <person name="Kraft T."/>
            <person name="Schulz B."/>
            <person name="Stadler P.F."/>
            <person name="Schmidt T."/>
            <person name="Gabaldon T."/>
            <person name="Lehrach H."/>
            <person name="Weisshaar B."/>
            <person name="Himmelbauer H."/>
        </authorList>
    </citation>
    <scope>NUCLEOTIDE SEQUENCE [LARGE SCALE GENOMIC DNA]</scope>
    <source>
        <tissue evidence="7">Taproot</tissue>
    </source>
</reference>
<dbReference type="InterPro" id="IPR058922">
    <property type="entry name" value="WHD_DRP"/>
</dbReference>
<dbReference type="Gene3D" id="1.20.5.4130">
    <property type="match status" value="1"/>
</dbReference>
<evidence type="ECO:0000313" key="8">
    <source>
        <dbReference type="Proteomes" id="UP000035740"/>
    </source>
</evidence>
<dbReference type="InterPro" id="IPR036388">
    <property type="entry name" value="WH-like_DNA-bd_sf"/>
</dbReference>
<dbReference type="InterPro" id="IPR044974">
    <property type="entry name" value="Disease_R_plants"/>
</dbReference>
<dbReference type="Gramene" id="KMS99494">
    <property type="protein sequence ID" value="KMS99494"/>
    <property type="gene ID" value="BVRB_1g023340"/>
</dbReference>
<evidence type="ECO:0000256" key="2">
    <source>
        <dbReference type="ARBA" id="ARBA00022741"/>
    </source>
</evidence>
<keyword evidence="8" id="KW-1185">Reference proteome</keyword>
<dbReference type="InterPro" id="IPR042197">
    <property type="entry name" value="Apaf_helical"/>
</dbReference>
<dbReference type="eggNOG" id="KOG4658">
    <property type="taxonomic scope" value="Eukaryota"/>
</dbReference>
<feature type="domain" description="Disease resistance protein winged helix" evidence="5">
    <location>
        <begin position="289"/>
        <end position="350"/>
    </location>
</feature>
<protein>
    <recommendedName>
        <fullName evidence="9">Rx N-terminal domain-containing protein</fullName>
    </recommendedName>
</protein>
<feature type="domain" description="Disease resistance R13L4/SHOC-2-like LRR" evidence="6">
    <location>
        <begin position="448"/>
        <end position="744"/>
    </location>
</feature>
<evidence type="ECO:0000259" key="4">
    <source>
        <dbReference type="Pfam" id="PF18052"/>
    </source>
</evidence>
<evidence type="ECO:0000259" key="5">
    <source>
        <dbReference type="Pfam" id="PF23559"/>
    </source>
</evidence>
<dbReference type="Proteomes" id="UP000035740">
    <property type="component" value="Unassembled WGS sequence"/>
</dbReference>
<organism evidence="7 8">
    <name type="scientific">Beta vulgaris subsp. vulgaris</name>
    <name type="common">Beet</name>
    <dbReference type="NCBI Taxonomy" id="3555"/>
    <lineage>
        <taxon>Eukaryota</taxon>
        <taxon>Viridiplantae</taxon>
        <taxon>Streptophyta</taxon>
        <taxon>Embryophyta</taxon>
        <taxon>Tracheophyta</taxon>
        <taxon>Spermatophyta</taxon>
        <taxon>Magnoliopsida</taxon>
        <taxon>eudicotyledons</taxon>
        <taxon>Gunneridae</taxon>
        <taxon>Pentapetalae</taxon>
        <taxon>Caryophyllales</taxon>
        <taxon>Chenopodiaceae</taxon>
        <taxon>Betoideae</taxon>
        <taxon>Beta</taxon>
    </lineage>
</organism>
<dbReference type="Gene3D" id="1.10.8.430">
    <property type="entry name" value="Helical domain of apoptotic protease-activating factors"/>
    <property type="match status" value="1"/>
</dbReference>
<accession>A0A0J8BDR2</accession>
<dbReference type="InterPro" id="IPR038005">
    <property type="entry name" value="RX-like_CC"/>
</dbReference>
<dbReference type="Pfam" id="PF18052">
    <property type="entry name" value="Rx_N"/>
    <property type="match status" value="1"/>
</dbReference>
<dbReference type="EMBL" id="KQ090217">
    <property type="protein sequence ID" value="KMS99494.1"/>
    <property type="molecule type" value="Genomic_DNA"/>
</dbReference>
<dbReference type="OMA" id="LYMNEVH"/>
<keyword evidence="3" id="KW-0611">Plant defense</keyword>
<dbReference type="InterPro" id="IPR027417">
    <property type="entry name" value="P-loop_NTPase"/>
</dbReference>
<dbReference type="InterPro" id="IPR041118">
    <property type="entry name" value="Rx_N"/>
</dbReference>
<sequence length="811" mass="93027">MAVEAVVFVVIQKVRDLLIQESIIFDKVVDQVEDIRLHLRRMRVLTDAEEQPETDEATKEWVKDYLNTLYNVEDIVESYVLRLVRKKTKFCLFQNHGFYLHDLLQNYGFYLHDLTACQKFRRKMKQIEEEIERLNKGKPEGAKDASLRGILLGQEQTQLSQEEITSDMNTGSFSNTKGVLSRYDSEDIAMDGDGKPFCIRELNESESWDLFQKSLGSSQLSAPSSLKNQILEICKGLPLINIVLLGGFLSTKKMGEWAQVLSQSNWASSNLWYADLPADHKLCLLYLTLFPKEFDLSVRRILRLWVAEGFLQRPTGLGEDLAAECFSNLVRRNLIKISKFRSDGGHRKCHLPGFLYKHLSPKAQEISLFHIHQQSPAPPRKTPDKTLANRSSLSESGIRRIVEYADIKDFTSDTNFQNLRSYFSFNVQRYDTPAKGVENLRKIIGDKGFGLLRVLDLEGVYKPILPTTMKHLFQLRYLGLRWTFLDSLPESVGDLPYLETLDLKRTHINTLSSSIWKLKHLRHLNLPQVRLDMTMHQPSSQLLTLWGLTIDDGCNMETGLKQLGELRELGITCQLKQFDTLLIWIASLTHLQSLSLTSKDENGCPSNLSLGPSSELDRCPSNLSLEPLSELHKLSRLKLLGKLSHRLNKDQFPPNLRVLTLSVSHLNEDPIQILSQLQTLSVLRLLAKSYLGQEMSCPRGGFSSLRVLKLWMLDELEEFRVEQGGMPNIRELHIRRCLKLKALHNLLQQSTLEELILTSMPKEFEENVRKNKSEHTNLQTNSYEFTPLPWEKDTSLWPTQECTTSIQGTHP</sequence>
<dbReference type="Pfam" id="PF23598">
    <property type="entry name" value="LRR_14"/>
    <property type="match status" value="1"/>
</dbReference>
<dbReference type="GO" id="GO:0043531">
    <property type="term" value="F:ADP binding"/>
    <property type="evidence" value="ECO:0007669"/>
    <property type="project" value="InterPro"/>
</dbReference>
<name>A0A0J8BDR2_BETVV</name>
<dbReference type="Pfam" id="PF23559">
    <property type="entry name" value="WHD_DRP"/>
    <property type="match status" value="1"/>
</dbReference>
<dbReference type="PANTHER" id="PTHR23155">
    <property type="entry name" value="DISEASE RESISTANCE PROTEIN RP"/>
    <property type="match status" value="1"/>
</dbReference>